<dbReference type="GeneID" id="66081811"/>
<dbReference type="SUPFAM" id="SSF51905">
    <property type="entry name" value="FAD/NAD(P)-binding domain"/>
    <property type="match status" value="1"/>
</dbReference>
<evidence type="ECO:0000256" key="5">
    <source>
        <dbReference type="ARBA" id="ARBA00022857"/>
    </source>
</evidence>
<name>A0A9P7RSA0_9AGAR</name>
<dbReference type="InterPro" id="IPR036188">
    <property type="entry name" value="FAD/NAD-bd_sf"/>
</dbReference>
<comment type="caution">
    <text evidence="8">The sequence shown here is derived from an EMBL/GenBank/DDBJ whole genome shotgun (WGS) entry which is preliminary data.</text>
</comment>
<dbReference type="PANTHER" id="PTHR43098">
    <property type="entry name" value="L-ORNITHINE N(5)-MONOOXYGENASE-RELATED"/>
    <property type="match status" value="1"/>
</dbReference>
<dbReference type="GO" id="GO:0050661">
    <property type="term" value="F:NADP binding"/>
    <property type="evidence" value="ECO:0007669"/>
    <property type="project" value="InterPro"/>
</dbReference>
<evidence type="ECO:0000256" key="3">
    <source>
        <dbReference type="ARBA" id="ARBA00022630"/>
    </source>
</evidence>
<dbReference type="Proteomes" id="UP001049176">
    <property type="component" value="Chromosome 8"/>
</dbReference>
<keyword evidence="5" id="KW-0521">NADP</keyword>
<protein>
    <recommendedName>
        <fullName evidence="10">FAD/NAD(P)-binding domain-containing protein</fullName>
    </recommendedName>
</protein>
<reference evidence="8" key="1">
    <citation type="journal article" date="2021" name="Genome Biol. Evol.">
        <title>The assembled and annotated genome of the fairy-ring fungus Marasmius oreades.</title>
        <authorList>
            <person name="Hiltunen M."/>
            <person name="Ament-Velasquez S.L."/>
            <person name="Johannesson H."/>
        </authorList>
    </citation>
    <scope>NUCLEOTIDE SEQUENCE</scope>
    <source>
        <strain evidence="8">03SP1</strain>
    </source>
</reference>
<dbReference type="Gene3D" id="3.50.50.60">
    <property type="entry name" value="FAD/NAD(P)-binding domain"/>
    <property type="match status" value="3"/>
</dbReference>
<dbReference type="GO" id="GO:0050660">
    <property type="term" value="F:flavin adenine dinucleotide binding"/>
    <property type="evidence" value="ECO:0007669"/>
    <property type="project" value="InterPro"/>
</dbReference>
<proteinExistence type="inferred from homology"/>
<gene>
    <name evidence="8" type="ORF">E1B28_012736</name>
</gene>
<evidence type="ECO:0008006" key="10">
    <source>
        <dbReference type="Google" id="ProtNLM"/>
    </source>
</evidence>
<evidence type="ECO:0000313" key="9">
    <source>
        <dbReference type="Proteomes" id="UP001049176"/>
    </source>
</evidence>
<accession>A0A9P7RSA0</accession>
<sequence length="549" mass="62092">MSGSICEPNLGDLDVLIVGAGFSGCYNLHKLRKLGCSVKIFEAGTDLGGVWHQNCYPGARVDSHVPLYEFSMEELWKDWSWSEKFPGYAEIQKYFQHVDSKLDLKRDIHFNTRVVAAHYDVEYDRWNVRAENGLLARPRFLLLCTGFAAKEYIAPFKGIETFEGICHHTAKWPREVVPLAGRRVAVIGTGSSGVQVIQEIAPIVKHLTVFQRTPNLAHPMRQTKLDEKGQQKAKRLYPTIFKRRLQTFPGLDDNFQPKDFYSASPEERRLHMEDLWNRGGVRFFIGNYQDILLNERANNEIYEFWKEKVRERIDDPVNQELLAPTNPPHPVGTKRASLEQTYYEVYNQPNVSLIDAGKTPIVEITPDAVVTSDGVHHQVDIIVLATGFDSITGSLTQIDIRGVDGTTIKDKWAKGVYTHLGMTTANFPNMFFFYGAQAPTAFSNGPTCIEVQGDWVTACIEHMLTNGFTRIEATREAEEEWRNMVLSGSSQALFHKAKSWYLGANIPGKPIEQLNFVGGVPLYNSICREKAEKGYEGFVLAEPRTECSC</sequence>
<dbReference type="AlphaFoldDB" id="A0A9P7RSA0"/>
<dbReference type="GO" id="GO:0004499">
    <property type="term" value="F:N,N-dimethylaniline monooxygenase activity"/>
    <property type="evidence" value="ECO:0007669"/>
    <property type="project" value="InterPro"/>
</dbReference>
<evidence type="ECO:0000313" key="8">
    <source>
        <dbReference type="EMBL" id="KAG7088770.1"/>
    </source>
</evidence>
<dbReference type="OrthoDB" id="66881at2759"/>
<keyword evidence="6" id="KW-0560">Oxidoreductase</keyword>
<keyword evidence="7" id="KW-0503">Monooxygenase</keyword>
<evidence type="ECO:0000256" key="4">
    <source>
        <dbReference type="ARBA" id="ARBA00022827"/>
    </source>
</evidence>
<dbReference type="RefSeq" id="XP_043005241.1">
    <property type="nucleotide sequence ID" value="XM_043157873.1"/>
</dbReference>
<evidence type="ECO:0000256" key="6">
    <source>
        <dbReference type="ARBA" id="ARBA00023002"/>
    </source>
</evidence>
<dbReference type="InterPro" id="IPR020946">
    <property type="entry name" value="Flavin_mOase-like"/>
</dbReference>
<dbReference type="InterPro" id="IPR050775">
    <property type="entry name" value="FAD-binding_Monooxygenases"/>
</dbReference>
<keyword evidence="9" id="KW-1185">Reference proteome</keyword>
<evidence type="ECO:0000256" key="1">
    <source>
        <dbReference type="ARBA" id="ARBA00001974"/>
    </source>
</evidence>
<comment type="cofactor">
    <cofactor evidence="1">
        <name>FAD</name>
        <dbReference type="ChEBI" id="CHEBI:57692"/>
    </cofactor>
</comment>
<dbReference type="PANTHER" id="PTHR43098:SF3">
    <property type="entry name" value="L-ORNITHINE N(5)-MONOOXYGENASE-RELATED"/>
    <property type="match status" value="1"/>
</dbReference>
<keyword evidence="4" id="KW-0274">FAD</keyword>
<dbReference type="EMBL" id="CM032188">
    <property type="protein sequence ID" value="KAG7088770.1"/>
    <property type="molecule type" value="Genomic_DNA"/>
</dbReference>
<organism evidence="8 9">
    <name type="scientific">Marasmius oreades</name>
    <name type="common">fairy-ring Marasmius</name>
    <dbReference type="NCBI Taxonomy" id="181124"/>
    <lineage>
        <taxon>Eukaryota</taxon>
        <taxon>Fungi</taxon>
        <taxon>Dikarya</taxon>
        <taxon>Basidiomycota</taxon>
        <taxon>Agaricomycotina</taxon>
        <taxon>Agaricomycetes</taxon>
        <taxon>Agaricomycetidae</taxon>
        <taxon>Agaricales</taxon>
        <taxon>Marasmiineae</taxon>
        <taxon>Marasmiaceae</taxon>
        <taxon>Marasmius</taxon>
    </lineage>
</organism>
<dbReference type="Pfam" id="PF00743">
    <property type="entry name" value="FMO-like"/>
    <property type="match status" value="1"/>
</dbReference>
<comment type="similarity">
    <text evidence="2">Belongs to the FAD-binding monooxygenase family.</text>
</comment>
<dbReference type="KEGG" id="more:E1B28_012736"/>
<evidence type="ECO:0000256" key="7">
    <source>
        <dbReference type="ARBA" id="ARBA00023033"/>
    </source>
</evidence>
<keyword evidence="3" id="KW-0285">Flavoprotein</keyword>
<evidence type="ECO:0000256" key="2">
    <source>
        <dbReference type="ARBA" id="ARBA00010139"/>
    </source>
</evidence>